<feature type="non-terminal residue" evidence="1">
    <location>
        <position position="157"/>
    </location>
</feature>
<organism evidence="1 2">
    <name type="scientific">Mesorhabditis spiculigera</name>
    <dbReference type="NCBI Taxonomy" id="96644"/>
    <lineage>
        <taxon>Eukaryota</taxon>
        <taxon>Metazoa</taxon>
        <taxon>Ecdysozoa</taxon>
        <taxon>Nematoda</taxon>
        <taxon>Chromadorea</taxon>
        <taxon>Rhabditida</taxon>
        <taxon>Rhabditina</taxon>
        <taxon>Rhabditomorpha</taxon>
        <taxon>Rhabditoidea</taxon>
        <taxon>Rhabditidae</taxon>
        <taxon>Mesorhabditinae</taxon>
        <taxon>Mesorhabditis</taxon>
    </lineage>
</organism>
<reference evidence="1" key="1">
    <citation type="submission" date="2023-06" db="EMBL/GenBank/DDBJ databases">
        <authorList>
            <person name="Delattre M."/>
        </authorList>
    </citation>
    <scope>NUCLEOTIDE SEQUENCE</scope>
    <source>
        <strain evidence="1">AF72</strain>
    </source>
</reference>
<keyword evidence="2" id="KW-1185">Reference proteome</keyword>
<sequence>MRDFWCGWTFRERSWPVITFSCVYSIEGVGLLTDIVICPARVPQRGVVHLIEAVRFWDFDNAEDDEHHQVIRPEKCLEHLARRLQRNHNGFMERVDGIEAERMKEWVDNALEDSQRPTALQFFQICVYGKSFHVASVWQPSDGIRLHAQLLIYIFDN</sequence>
<dbReference type="EMBL" id="CATQJA010000933">
    <property type="protein sequence ID" value="CAJ0564895.1"/>
    <property type="molecule type" value="Genomic_DNA"/>
</dbReference>
<protein>
    <submittedName>
        <fullName evidence="1">Uncharacterized protein</fullName>
    </submittedName>
</protein>
<evidence type="ECO:0000313" key="1">
    <source>
        <dbReference type="EMBL" id="CAJ0564895.1"/>
    </source>
</evidence>
<evidence type="ECO:0000313" key="2">
    <source>
        <dbReference type="Proteomes" id="UP001177023"/>
    </source>
</evidence>
<comment type="caution">
    <text evidence="1">The sequence shown here is derived from an EMBL/GenBank/DDBJ whole genome shotgun (WGS) entry which is preliminary data.</text>
</comment>
<accession>A0AA36C9Y5</accession>
<proteinExistence type="predicted"/>
<gene>
    <name evidence="1" type="ORF">MSPICULIGERA_LOCUS3560</name>
</gene>
<dbReference type="AlphaFoldDB" id="A0AA36C9Y5"/>
<name>A0AA36C9Y5_9BILA</name>
<dbReference type="Proteomes" id="UP001177023">
    <property type="component" value="Unassembled WGS sequence"/>
</dbReference>